<keyword evidence="1" id="KW-1133">Transmembrane helix</keyword>
<dbReference type="OrthoDB" id="5764570at2"/>
<accession>A0A5M8FMR6</accession>
<dbReference type="AlphaFoldDB" id="A0A5M8FMR6"/>
<keyword evidence="1" id="KW-0812">Transmembrane</keyword>
<dbReference type="RefSeq" id="WP_150091180.1">
    <property type="nucleotide sequence ID" value="NZ_JBFUOH010000031.1"/>
</dbReference>
<keyword evidence="3" id="KW-1185">Reference proteome</keyword>
<sequence>MTTVVSPRVSPVLVRAAVWSLFGAIYAPLFIVLRELLAPMGAPQAFVLAAGAAGGIGATFYGSRQLALTASVVGIASGALVLGVFGHQASPWLLAAVALVLGLLAGAAVDFPHRCTANVGLKFLVGGGVASAAAMALVGLDRLLGLVLPVAALVAFLVSITGVLYVSGMHVLAQRGPQLRGRFCSLVEGAVIALIALLVANSLAGFAGLLAEGPAGPMTHALALSAELLPFALLGGMLAGAVTGGLLELFEFGWVDQL</sequence>
<feature type="transmembrane region" description="Helical" evidence="1">
    <location>
        <begin position="123"/>
        <end position="140"/>
    </location>
</feature>
<evidence type="ECO:0000313" key="3">
    <source>
        <dbReference type="Proteomes" id="UP000322981"/>
    </source>
</evidence>
<evidence type="ECO:0000256" key="1">
    <source>
        <dbReference type="SAM" id="Phobius"/>
    </source>
</evidence>
<dbReference type="EMBL" id="VWXX01000005">
    <property type="protein sequence ID" value="KAA6186233.1"/>
    <property type="molecule type" value="Genomic_DNA"/>
</dbReference>
<feature type="transmembrane region" description="Helical" evidence="1">
    <location>
        <begin position="92"/>
        <end position="111"/>
    </location>
</feature>
<feature type="transmembrane region" description="Helical" evidence="1">
    <location>
        <begin position="45"/>
        <end position="61"/>
    </location>
</feature>
<feature type="transmembrane region" description="Helical" evidence="1">
    <location>
        <begin position="12"/>
        <end position="33"/>
    </location>
</feature>
<evidence type="ECO:0000313" key="2">
    <source>
        <dbReference type="EMBL" id="KAA6186233.1"/>
    </source>
</evidence>
<name>A0A5M8FMR6_9GAMM</name>
<feature type="transmembrane region" description="Helical" evidence="1">
    <location>
        <begin position="186"/>
        <end position="211"/>
    </location>
</feature>
<comment type="caution">
    <text evidence="2">The sequence shown here is derived from an EMBL/GenBank/DDBJ whole genome shotgun (WGS) entry which is preliminary data.</text>
</comment>
<protein>
    <submittedName>
        <fullName evidence="2">Uncharacterized protein</fullName>
    </submittedName>
</protein>
<keyword evidence="1" id="KW-0472">Membrane</keyword>
<organism evidence="2 3">
    <name type="scientific">Thiohalocapsa marina</name>
    <dbReference type="NCBI Taxonomy" id="424902"/>
    <lineage>
        <taxon>Bacteria</taxon>
        <taxon>Pseudomonadati</taxon>
        <taxon>Pseudomonadota</taxon>
        <taxon>Gammaproteobacteria</taxon>
        <taxon>Chromatiales</taxon>
        <taxon>Chromatiaceae</taxon>
        <taxon>Thiohalocapsa</taxon>
    </lineage>
</organism>
<feature type="transmembrane region" description="Helical" evidence="1">
    <location>
        <begin position="66"/>
        <end position="86"/>
    </location>
</feature>
<feature type="transmembrane region" description="Helical" evidence="1">
    <location>
        <begin position="231"/>
        <end position="250"/>
    </location>
</feature>
<gene>
    <name evidence="2" type="ORF">F2Q65_05365</name>
</gene>
<proteinExistence type="predicted"/>
<feature type="transmembrane region" description="Helical" evidence="1">
    <location>
        <begin position="146"/>
        <end position="166"/>
    </location>
</feature>
<dbReference type="Proteomes" id="UP000322981">
    <property type="component" value="Unassembled WGS sequence"/>
</dbReference>
<reference evidence="2 3" key="1">
    <citation type="submission" date="2019-09" db="EMBL/GenBank/DDBJ databases">
        <title>Whole-genome sequence of the purple sulfur bacterium Thiohalocapsa marina DSM 19078.</title>
        <authorList>
            <person name="Kyndt J.A."/>
            <person name="Meyer T.E."/>
        </authorList>
    </citation>
    <scope>NUCLEOTIDE SEQUENCE [LARGE SCALE GENOMIC DNA]</scope>
    <source>
        <strain evidence="2 3">DSM 19078</strain>
    </source>
</reference>